<reference evidence="2" key="1">
    <citation type="submission" date="2017-04" db="EMBL/GenBank/DDBJ databases">
        <authorList>
            <person name="Abille Z."/>
            <person name="Afsharjavan R."/>
            <person name="Alms C.E."/>
            <person name="Anil A."/>
            <person name="Azuma E.A."/>
            <person name="Boateng D."/>
            <person name="Bowden K.V."/>
            <person name="Bui Q."/>
            <person name="Callaghan K.D."/>
            <person name="Canova P.N."/>
            <person name="Carter A.-G.V."/>
            <person name="Carty B."/>
            <person name="Choudhary A."/>
            <person name="Chugh K."/>
            <person name="Clark C.B."/>
            <person name="Clark J."/>
            <person name="Cortez R."/>
            <person name="Dalwadi R.M."/>
            <person name="Daou G."/>
            <person name="Das M."/>
            <person name="Dasari S."/>
            <person name="Davis E.H."/>
            <person name="Defreitas N."/>
            <person name="Demirji J."/>
            <person name="Endres C."/>
            <person name="Fakhar S."/>
            <person name="Feeley N."/>
            <person name="Flores D.C."/>
            <person name="Fowler A.R."/>
            <person name="George T."/>
            <person name="Greis H.L."/>
            <person name="Groleau D.L."/>
            <person name="Gulati J.K."/>
            <person name="Guzman W."/>
            <person name="Hallworth A.N."/>
            <person name="Hariri A."/>
            <person name="Haya V.N."/>
            <person name="Hoffman A.K."/>
            <person name="Horne B."/>
            <person name="Howard T."/>
            <person name="Iglesia A.J."/>
            <person name="Ijezie O.D."/>
            <person name="Incognito N.A."/>
            <person name="Inen J.A."/>
            <person name="Jaiswal A."/>
            <person name="Jezek R.A."/>
            <person name="Kawa A.C."/>
            <person name="Khan F."/>
            <person name="Khin A.C."/>
            <person name="Knapo J."/>
            <person name="Kong A.S."/>
            <person name="Le B.Q."/>
            <person name="Le Q.M."/>
            <person name="Le T.-H.M."/>
            <person name="Lee M."/>
            <person name="Lockwood J.L."/>
            <person name="Loto-Rojas G.S."/>
            <person name="Mantzavinos A."/>
            <person name="Martinez D.R."/>
            <person name="Meadows A.R."/>
            <person name="Mehr S."/>
            <person name="Mellon M.N."/>
            <person name="Memon S."/>
            <person name="Miller B."/>
            <person name="Min S."/>
            <person name="Mitchell L.M."/>
            <person name="Mohamed I.R."/>
            <person name="Mohammed F.O."/>
            <person name="More S."/>
            <person name="Muntaha S."/>
            <person name="Nadeem I."/>
            <person name="Ndjeumen-Njinguet A.S."/>
            <person name="Ng P."/>
            <person name="Ngu V.E."/>
            <person name="Nguyen B.N."/>
            <person name="OHern C.T."/>
            <person name="Oboh U.S."/>
            <person name="Pagano C.W."/>
            <person name="Panakal P.R."/>
            <person name="Park D.A."/>
            <person name="Parsana D."/>
            <person name="Patel P."/>
            <person name="Patel V.S."/>
            <person name="Patwardhan V.M."/>
            <person name="Pawar S.D."/>
            <person name="Payne V.R."/>
            <person name="Petricel I.M."/>
            <person name="Phillips C."/>
            <person name="Puglisi K.M."/>
            <person name="Ramaprasad G."/>
            <person name="Raza A.S."/>
            <person name="Rivera-Oven A.G."/>
            <person name="Robins E."/>
            <person name="Roeun D.C."/>
            <person name="Rostovtseva N."/>
            <person name="Sadat M."/>
            <person name="Seas A."/>
            <person name="So E.J."/>
            <person name="Sogbesan C."/>
            <person name="Strumsky L.A."/>
            <person name="Sun J.L."/>
            <person name="Sutherland H.J."/>
            <person name="Tchakounte I."/>
            <person name="Tewell J.R."/>
            <person name="Thapa D.J."/>
            <person name="Tkach Y."/>
            <person name="Tran C.D."/>
            <person name="Tran V."/>
            <person name="Vithayathil T."/>
            <person name="Vivekanandan A."/>
            <person name="Wang S.R."/>
            <person name="White E."/>
            <person name="Yang A.L."/>
            <person name="Ye D.T."/>
            <person name="Yirenkyi M."/>
            <person name="Zarb J.S."/>
            <person name="Zhang S."/>
            <person name="Zhou M.T."/>
            <person name="Cao A."/>
            <person name="Nguyen K.M."/>
            <person name="Patel K."/>
            <person name="Patel P."/>
            <person name="Pennington E."/>
            <person name="Sendze O."/>
            <person name="Zahangir S."/>
            <person name="Correa-Mendez M."/>
            <person name="Fabian M.F."/>
            <person name="Liu S."/>
            <person name="Jethmalani Y."/>
            <person name="Nunn R."/>
            <person name="Prakash A."/>
            <person name="Louise T."/>
            <person name="Russell D.A."/>
            <person name="Hatfull G.F."/>
            <person name="Erill I."/>
            <person name="Caruso S.M."/>
        </authorList>
    </citation>
    <scope>NUCLEOTIDE SEQUENCE [LARGE SCALE GENOMIC DNA]</scope>
</reference>
<dbReference type="EMBL" id="KY888882">
    <property type="protein sequence ID" value="ARQ94941.1"/>
    <property type="molecule type" value="Genomic_DNA"/>
</dbReference>
<protein>
    <submittedName>
        <fullName evidence="1">Uncharacterized protein</fullName>
    </submittedName>
</protein>
<organism evidence="1 2">
    <name type="scientific">Bacillus phage Flapjack</name>
    <dbReference type="NCBI Taxonomy" id="1983465"/>
    <lineage>
        <taxon>Viruses</taxon>
        <taxon>Duplodnaviria</taxon>
        <taxon>Heunggongvirae</taxon>
        <taxon>Uroviricota</taxon>
        <taxon>Caudoviricetes</taxon>
        <taxon>Herelleviridae</taxon>
        <taxon>Bastillevirinae</taxon>
        <taxon>Bequatrovirus</taxon>
        <taxon>Bequatrovirus spock</taxon>
    </lineage>
</organism>
<evidence type="ECO:0000313" key="1">
    <source>
        <dbReference type="EMBL" id="ARQ94941.1"/>
    </source>
</evidence>
<accession>A0A1X9SFU6</accession>
<name>A0A1X9SFU6_9CAUD</name>
<dbReference type="Proteomes" id="UP000222741">
    <property type="component" value="Segment"/>
</dbReference>
<proteinExistence type="predicted"/>
<evidence type="ECO:0000313" key="2">
    <source>
        <dbReference type="Proteomes" id="UP000222741"/>
    </source>
</evidence>
<sequence>MAQQVKEIANIMEERIEFYEKAKIQERYVLESHHLRKAHAFKEIVESEAVLETLYYLYNTSVNIIFDIENEIELKEKKQKVIENNVTENQHTAFEYLTYIRYEAQLDELYRLRSRIKNLYDFDL</sequence>
<gene>
    <name evidence="1" type="ORF">FLAPJACK_27</name>
</gene>